<accession>A0ACB7S5I1</accession>
<keyword evidence="2" id="KW-1185">Reference proteome</keyword>
<evidence type="ECO:0000313" key="2">
    <source>
        <dbReference type="Proteomes" id="UP000821845"/>
    </source>
</evidence>
<sequence length="98" mass="12129">MYILVRYNKERAKHIVQDKDIRRFRPIDIEDFERNELYDVWWDGDENTRGDYYPANILHMTHSFFHFLKVKGCPPQELQERHKCLQRYLAQKCADLRR</sequence>
<comment type="caution">
    <text evidence="1">The sequence shown here is derived from an EMBL/GenBank/DDBJ whole genome shotgun (WGS) entry which is preliminary data.</text>
</comment>
<reference evidence="1" key="1">
    <citation type="submission" date="2020-05" db="EMBL/GenBank/DDBJ databases">
        <title>Large-scale comparative analyses of tick genomes elucidate their genetic diversity and vector capacities.</title>
        <authorList>
            <person name="Jia N."/>
            <person name="Wang J."/>
            <person name="Shi W."/>
            <person name="Du L."/>
            <person name="Sun Y."/>
            <person name="Zhan W."/>
            <person name="Jiang J."/>
            <person name="Wang Q."/>
            <person name="Zhang B."/>
            <person name="Ji P."/>
            <person name="Sakyi L.B."/>
            <person name="Cui X."/>
            <person name="Yuan T."/>
            <person name="Jiang B."/>
            <person name="Yang W."/>
            <person name="Lam T.T.-Y."/>
            <person name="Chang Q."/>
            <person name="Ding S."/>
            <person name="Wang X."/>
            <person name="Zhu J."/>
            <person name="Ruan X."/>
            <person name="Zhao L."/>
            <person name="Wei J."/>
            <person name="Que T."/>
            <person name="Du C."/>
            <person name="Cheng J."/>
            <person name="Dai P."/>
            <person name="Han X."/>
            <person name="Huang E."/>
            <person name="Gao Y."/>
            <person name="Liu J."/>
            <person name="Shao H."/>
            <person name="Ye R."/>
            <person name="Li L."/>
            <person name="Wei W."/>
            <person name="Wang X."/>
            <person name="Wang C."/>
            <person name="Yang T."/>
            <person name="Huo Q."/>
            <person name="Li W."/>
            <person name="Guo W."/>
            <person name="Chen H."/>
            <person name="Zhou L."/>
            <person name="Ni X."/>
            <person name="Tian J."/>
            <person name="Zhou Y."/>
            <person name="Sheng Y."/>
            <person name="Liu T."/>
            <person name="Pan Y."/>
            <person name="Xia L."/>
            <person name="Li J."/>
            <person name="Zhao F."/>
            <person name="Cao W."/>
        </authorList>
    </citation>
    <scope>NUCLEOTIDE SEQUENCE</scope>
    <source>
        <strain evidence="1">Hyas-2018</strain>
    </source>
</reference>
<organism evidence="1 2">
    <name type="scientific">Hyalomma asiaticum</name>
    <name type="common">Tick</name>
    <dbReference type="NCBI Taxonomy" id="266040"/>
    <lineage>
        <taxon>Eukaryota</taxon>
        <taxon>Metazoa</taxon>
        <taxon>Ecdysozoa</taxon>
        <taxon>Arthropoda</taxon>
        <taxon>Chelicerata</taxon>
        <taxon>Arachnida</taxon>
        <taxon>Acari</taxon>
        <taxon>Parasitiformes</taxon>
        <taxon>Ixodida</taxon>
        <taxon>Ixodoidea</taxon>
        <taxon>Ixodidae</taxon>
        <taxon>Hyalomminae</taxon>
        <taxon>Hyalomma</taxon>
    </lineage>
</organism>
<dbReference type="Proteomes" id="UP000821845">
    <property type="component" value="Chromosome 6"/>
</dbReference>
<evidence type="ECO:0000313" key="1">
    <source>
        <dbReference type="EMBL" id="KAH6928923.1"/>
    </source>
</evidence>
<name>A0ACB7S5I1_HYAAI</name>
<dbReference type="EMBL" id="CM023486">
    <property type="protein sequence ID" value="KAH6928923.1"/>
    <property type="molecule type" value="Genomic_DNA"/>
</dbReference>
<proteinExistence type="predicted"/>
<gene>
    <name evidence="1" type="ORF">HPB50_021741</name>
</gene>
<protein>
    <submittedName>
        <fullName evidence="1">Uncharacterized protein</fullName>
    </submittedName>
</protein>